<dbReference type="AlphaFoldDB" id="A0A853IWF1"/>
<keyword evidence="4 6" id="KW-1133">Transmembrane helix</keyword>
<evidence type="ECO:0000256" key="1">
    <source>
        <dbReference type="ARBA" id="ARBA00004651"/>
    </source>
</evidence>
<feature type="transmembrane region" description="Helical" evidence="6">
    <location>
        <begin position="402"/>
        <end position="423"/>
    </location>
</feature>
<evidence type="ECO:0000256" key="6">
    <source>
        <dbReference type="SAM" id="Phobius"/>
    </source>
</evidence>
<organism evidence="8 9">
    <name type="scientific">Ottowia beijingensis</name>
    <dbReference type="NCBI Taxonomy" id="1207057"/>
    <lineage>
        <taxon>Bacteria</taxon>
        <taxon>Pseudomonadati</taxon>
        <taxon>Pseudomonadota</taxon>
        <taxon>Betaproteobacteria</taxon>
        <taxon>Burkholderiales</taxon>
        <taxon>Comamonadaceae</taxon>
        <taxon>Ottowia</taxon>
    </lineage>
</organism>
<dbReference type="InterPro" id="IPR003838">
    <property type="entry name" value="ABC3_permease_C"/>
</dbReference>
<feature type="transmembrane region" description="Helical" evidence="6">
    <location>
        <begin position="429"/>
        <end position="457"/>
    </location>
</feature>
<keyword evidence="5 6" id="KW-0472">Membrane</keyword>
<dbReference type="RefSeq" id="WP_180550922.1">
    <property type="nucleotide sequence ID" value="NZ_JACCKX010000001.1"/>
</dbReference>
<comment type="subcellular location">
    <subcellularLocation>
        <location evidence="1">Cell membrane</location>
        <topology evidence="1">Multi-pass membrane protein</topology>
    </subcellularLocation>
</comment>
<feature type="transmembrane region" description="Helical" evidence="6">
    <location>
        <begin position="312"/>
        <end position="337"/>
    </location>
</feature>
<feature type="domain" description="ABC3 transporter permease C-terminal" evidence="7">
    <location>
        <begin position="717"/>
        <end position="830"/>
    </location>
</feature>
<comment type="caution">
    <text evidence="8">The sequence shown here is derived from an EMBL/GenBank/DDBJ whole genome shotgun (WGS) entry which is preliminary data.</text>
</comment>
<evidence type="ECO:0000313" key="9">
    <source>
        <dbReference type="Proteomes" id="UP000589716"/>
    </source>
</evidence>
<dbReference type="Pfam" id="PF02687">
    <property type="entry name" value="FtsX"/>
    <property type="match status" value="2"/>
</dbReference>
<keyword evidence="2" id="KW-1003">Cell membrane</keyword>
<name>A0A853IWF1_9BURK</name>
<feature type="transmembrane region" description="Helical" evidence="6">
    <location>
        <begin position="357"/>
        <end position="381"/>
    </location>
</feature>
<feature type="transmembrane region" description="Helical" evidence="6">
    <location>
        <begin position="766"/>
        <end position="789"/>
    </location>
</feature>
<dbReference type="GO" id="GO:0005886">
    <property type="term" value="C:plasma membrane"/>
    <property type="evidence" value="ECO:0007669"/>
    <property type="project" value="UniProtKB-SubCell"/>
</dbReference>
<proteinExistence type="predicted"/>
<evidence type="ECO:0000313" key="8">
    <source>
        <dbReference type="EMBL" id="NZA02601.1"/>
    </source>
</evidence>
<sequence length="840" mass="89587">MNTSFWSLGWRTLWRDLRAGELRLLMVAVTLAVAALTSVGFFSDRLQGGLQRDARQLLGGDAVVVSDNPPAAAWTQRAEQLGLRHALNLTFPTMGRAPDAQGGATRLVALKAVDAGYPLRGQMRLARSPTDRTGEPTPDIPARGTAWVDAALLEALGLALGDTLLLGDGSFRIAQLIAQEPDRGSGFMTFAPRVMLHAADLPATGLVQPASRITYRLAVAGDEPAVRQFITWAEAELKNPEVHGVRLESLDSGRPEMMRTLDRAEKFLNLVALLAALLAAVAVALAARGFASRRLDDCAMLRVLGLPQRAIAGAYAVEFVLVGLAASVAGVLIGFAVHHVFVALLAGLVETALPAPSAWPVLFGLGIGLTLLIAFGLPPVLQLAQVPPLRVIRRDVGALRPASLAVLALGVAGFAALLVAVSADVTLGLIAVGGFAGAVAVFALLSWGAVRLLRAVVNEQTAPRWLVLATRQISARPAYAVVQVSSLAVGLLALVLLVLLRTDLIASWRAATPADAPNRFVINVMPDQGEAFRATLKDAGVAKMDWYPMFRGRLVAINGQPINPDDFTEERAQRLVDREFNLSHAADKPPHNEIAAGQWRAGEAGAISVETGLAETLGLKLGDTMTFDIAGTPTEGRVTSLRKVDWASMHVNFFVMFPLAEMPEMPITYIAAYRAPDQPGFDNALVRQFPNITNVDMSSTIAQVQRVLDQVIRAVEFLFGFTLVAGLIVLFAAVSATREERAREFAIMRAMGAGSRLLGSVQRAELAGVGLLAGFLASVVAIGVGWAMARYAFEFSWTASPWVPLAGSVVGAVLALIAGWWGLREVLRRPVVETLRRAAE</sequence>
<feature type="domain" description="ABC3 transporter permease C-terminal" evidence="7">
    <location>
        <begin position="270"/>
        <end position="384"/>
    </location>
</feature>
<feature type="transmembrane region" description="Helical" evidence="6">
    <location>
        <begin position="717"/>
        <end position="736"/>
    </location>
</feature>
<dbReference type="InterPro" id="IPR038766">
    <property type="entry name" value="Membrane_comp_ABC_pdt"/>
</dbReference>
<protein>
    <submittedName>
        <fullName evidence="8">FtsX-like permease family protein</fullName>
    </submittedName>
</protein>
<evidence type="ECO:0000259" key="7">
    <source>
        <dbReference type="Pfam" id="PF02687"/>
    </source>
</evidence>
<dbReference type="EMBL" id="JACCKX010000001">
    <property type="protein sequence ID" value="NZA02601.1"/>
    <property type="molecule type" value="Genomic_DNA"/>
</dbReference>
<reference evidence="8 9" key="1">
    <citation type="submission" date="2020-07" db="EMBL/GenBank/DDBJ databases">
        <authorList>
            <person name="Maaloum M."/>
        </authorList>
    </citation>
    <scope>NUCLEOTIDE SEQUENCE [LARGE SCALE GENOMIC DNA]</scope>
    <source>
        <strain evidence="8 9">GCS-AN-3</strain>
    </source>
</reference>
<keyword evidence="9" id="KW-1185">Reference proteome</keyword>
<evidence type="ECO:0000256" key="4">
    <source>
        <dbReference type="ARBA" id="ARBA00022989"/>
    </source>
</evidence>
<feature type="transmembrane region" description="Helical" evidence="6">
    <location>
        <begin position="478"/>
        <end position="500"/>
    </location>
</feature>
<accession>A0A853IWF1</accession>
<dbReference type="PANTHER" id="PTHR30287">
    <property type="entry name" value="MEMBRANE COMPONENT OF PREDICTED ABC SUPERFAMILY METABOLITE UPTAKE TRANSPORTER"/>
    <property type="match status" value="1"/>
</dbReference>
<evidence type="ECO:0000256" key="2">
    <source>
        <dbReference type="ARBA" id="ARBA00022475"/>
    </source>
</evidence>
<feature type="transmembrane region" description="Helical" evidence="6">
    <location>
        <begin position="801"/>
        <end position="823"/>
    </location>
</feature>
<gene>
    <name evidence="8" type="ORF">H0I39_14015</name>
</gene>
<dbReference type="Proteomes" id="UP000589716">
    <property type="component" value="Unassembled WGS sequence"/>
</dbReference>
<feature type="transmembrane region" description="Helical" evidence="6">
    <location>
        <begin position="21"/>
        <end position="42"/>
    </location>
</feature>
<evidence type="ECO:0000256" key="3">
    <source>
        <dbReference type="ARBA" id="ARBA00022692"/>
    </source>
</evidence>
<feature type="transmembrane region" description="Helical" evidence="6">
    <location>
        <begin position="267"/>
        <end position="291"/>
    </location>
</feature>
<keyword evidence="3 6" id="KW-0812">Transmembrane</keyword>
<dbReference type="PANTHER" id="PTHR30287:SF1">
    <property type="entry name" value="INNER MEMBRANE PROTEIN"/>
    <property type="match status" value="1"/>
</dbReference>
<evidence type="ECO:0000256" key="5">
    <source>
        <dbReference type="ARBA" id="ARBA00023136"/>
    </source>
</evidence>